<name>A0A699RY12_TANCI</name>
<dbReference type="EMBL" id="BKCJ011114244">
    <property type="protein sequence ID" value="GFC88194.1"/>
    <property type="molecule type" value="Genomic_DNA"/>
</dbReference>
<reference evidence="2" key="1">
    <citation type="journal article" date="2019" name="Sci. Rep.">
        <title>Draft genome of Tanacetum cinerariifolium, the natural source of mosquito coil.</title>
        <authorList>
            <person name="Yamashiro T."/>
            <person name="Shiraishi A."/>
            <person name="Satake H."/>
            <person name="Nakayama K."/>
        </authorList>
    </citation>
    <scope>NUCLEOTIDE SEQUENCE</scope>
</reference>
<dbReference type="AlphaFoldDB" id="A0A699RY12"/>
<evidence type="ECO:0000313" key="2">
    <source>
        <dbReference type="EMBL" id="GFC88194.1"/>
    </source>
</evidence>
<feature type="non-terminal residue" evidence="2">
    <location>
        <position position="229"/>
    </location>
</feature>
<feature type="compositionally biased region" description="Polar residues" evidence="1">
    <location>
        <begin position="207"/>
        <end position="219"/>
    </location>
</feature>
<evidence type="ECO:0000256" key="1">
    <source>
        <dbReference type="SAM" id="MobiDB-lite"/>
    </source>
</evidence>
<proteinExistence type="predicted"/>
<protein>
    <submittedName>
        <fullName evidence="2">Uncharacterized protein</fullName>
    </submittedName>
</protein>
<feature type="region of interest" description="Disordered" evidence="1">
    <location>
        <begin position="198"/>
        <end position="229"/>
    </location>
</feature>
<comment type="caution">
    <text evidence="2">The sequence shown here is derived from an EMBL/GenBank/DDBJ whole genome shotgun (WGS) entry which is preliminary data.</text>
</comment>
<sequence length="229" mass="26199">LSINLKSQRLDKEKQEVKNIVEQAPKHRTRLTKCLKNFKVIHNDSIIPLNNTPQISSVIANIPDLPTEEPEYPLSMRDEHLNTILEMESDNVNDDKSLSNEDVPMENFKIYSNPLFDDKEIIPTKIDPHYFNAESNLLESLLNRDNLIDSSPKFDYFLMEFSSELAHIDPIPSGIEEADFDLVEEIRLVENLLFDNSSPRPPKEFNSEISDATIESFSPSPIPVEDSDS</sequence>
<gene>
    <name evidence="2" type="ORF">Tci_860164</name>
</gene>
<organism evidence="2">
    <name type="scientific">Tanacetum cinerariifolium</name>
    <name type="common">Dalmatian daisy</name>
    <name type="synonym">Chrysanthemum cinerariifolium</name>
    <dbReference type="NCBI Taxonomy" id="118510"/>
    <lineage>
        <taxon>Eukaryota</taxon>
        <taxon>Viridiplantae</taxon>
        <taxon>Streptophyta</taxon>
        <taxon>Embryophyta</taxon>
        <taxon>Tracheophyta</taxon>
        <taxon>Spermatophyta</taxon>
        <taxon>Magnoliopsida</taxon>
        <taxon>eudicotyledons</taxon>
        <taxon>Gunneridae</taxon>
        <taxon>Pentapetalae</taxon>
        <taxon>asterids</taxon>
        <taxon>campanulids</taxon>
        <taxon>Asterales</taxon>
        <taxon>Asteraceae</taxon>
        <taxon>Asteroideae</taxon>
        <taxon>Anthemideae</taxon>
        <taxon>Anthemidinae</taxon>
        <taxon>Tanacetum</taxon>
    </lineage>
</organism>
<feature type="non-terminal residue" evidence="2">
    <location>
        <position position="1"/>
    </location>
</feature>
<accession>A0A699RY12</accession>